<dbReference type="HAMAP" id="MF_00612">
    <property type="entry name" value="UPF0225"/>
    <property type="match status" value="1"/>
</dbReference>
<evidence type="ECO:0000256" key="2">
    <source>
        <dbReference type="HAMAP-Rule" id="MF_00612"/>
    </source>
</evidence>
<dbReference type="InterPro" id="IPR048469">
    <property type="entry name" value="YchJ-like_M"/>
</dbReference>
<evidence type="ECO:0000259" key="3">
    <source>
        <dbReference type="Pfam" id="PF17775"/>
    </source>
</evidence>
<name>A0A4R2L1U5_9GAMM</name>
<feature type="domain" description="YchJ-like middle NTF2-like" evidence="3">
    <location>
        <begin position="33"/>
        <end position="127"/>
    </location>
</feature>
<dbReference type="OrthoDB" id="21421at2"/>
<dbReference type="Pfam" id="PF17775">
    <property type="entry name" value="YchJ_M-like"/>
    <property type="match status" value="1"/>
</dbReference>
<comment type="similarity">
    <text evidence="1 2">Belongs to the UPF0225 family.</text>
</comment>
<dbReference type="InterPro" id="IPR032710">
    <property type="entry name" value="NTF2-like_dom_sf"/>
</dbReference>
<organism evidence="4 5">
    <name type="scientific">Plasticicumulans lactativorans</name>
    <dbReference type="NCBI Taxonomy" id="1133106"/>
    <lineage>
        <taxon>Bacteria</taxon>
        <taxon>Pseudomonadati</taxon>
        <taxon>Pseudomonadota</taxon>
        <taxon>Gammaproteobacteria</taxon>
        <taxon>Candidatus Competibacteraceae</taxon>
        <taxon>Plasticicumulans</taxon>
    </lineage>
</organism>
<dbReference type="Pfam" id="PF02810">
    <property type="entry name" value="SEC-C"/>
    <property type="match status" value="1"/>
</dbReference>
<protein>
    <recommendedName>
        <fullName evidence="2">UPF0225 protein EV699_1299</fullName>
    </recommendedName>
</protein>
<dbReference type="InterPro" id="IPR023006">
    <property type="entry name" value="YchJ-like"/>
</dbReference>
<dbReference type="AlphaFoldDB" id="A0A4R2L1U5"/>
<keyword evidence="5" id="KW-1185">Reference proteome</keyword>
<dbReference type="SUPFAM" id="SSF54427">
    <property type="entry name" value="NTF2-like"/>
    <property type="match status" value="1"/>
</dbReference>
<evidence type="ECO:0000313" key="5">
    <source>
        <dbReference type="Proteomes" id="UP000295765"/>
    </source>
</evidence>
<evidence type="ECO:0000256" key="1">
    <source>
        <dbReference type="ARBA" id="ARBA00010839"/>
    </source>
</evidence>
<gene>
    <name evidence="4" type="ORF">EV699_1299</name>
</gene>
<dbReference type="InterPro" id="IPR004027">
    <property type="entry name" value="SEC_C_motif"/>
</dbReference>
<dbReference type="EMBL" id="SLWY01000029">
    <property type="protein sequence ID" value="TCO76528.1"/>
    <property type="molecule type" value="Genomic_DNA"/>
</dbReference>
<dbReference type="RefSeq" id="WP_132545579.1">
    <property type="nucleotide sequence ID" value="NZ_SLWY01000029.1"/>
</dbReference>
<dbReference type="PANTHER" id="PTHR33747">
    <property type="entry name" value="UPF0225 PROTEIN SCO1677"/>
    <property type="match status" value="1"/>
</dbReference>
<accession>A0A4R2L1U5</accession>
<proteinExistence type="inferred from homology"/>
<reference evidence="4 5" key="1">
    <citation type="submission" date="2019-03" db="EMBL/GenBank/DDBJ databases">
        <title>Genomic Encyclopedia of Type Strains, Phase IV (KMG-IV): sequencing the most valuable type-strain genomes for metagenomic binning, comparative biology and taxonomic classification.</title>
        <authorList>
            <person name="Goeker M."/>
        </authorList>
    </citation>
    <scope>NUCLEOTIDE SEQUENCE [LARGE SCALE GENOMIC DNA]</scope>
    <source>
        <strain evidence="4 5">DSM 25287</strain>
    </source>
</reference>
<evidence type="ECO:0000313" key="4">
    <source>
        <dbReference type="EMBL" id="TCO76528.1"/>
    </source>
</evidence>
<dbReference type="Gene3D" id="3.10.450.50">
    <property type="match status" value="1"/>
</dbReference>
<dbReference type="Proteomes" id="UP000295765">
    <property type="component" value="Unassembled WGS sequence"/>
</dbReference>
<dbReference type="PANTHER" id="PTHR33747:SF1">
    <property type="entry name" value="ADENYLATE CYCLASE-ASSOCIATED CAP C-TERMINAL DOMAIN-CONTAINING PROTEIN"/>
    <property type="match status" value="1"/>
</dbReference>
<sequence length="149" mass="16052">MPRPAADPCPCGSAQPYAACCGPCHSGARPAATAEALMRARYSAFVRRDAAFLLATWHPSTRPPVLDFAGDRTQWLGLKVLAARGGPHDAEGVVEFVARSRLGGRAQRLHEQSRFVRLHGAWVYLDGDFPERAQKEGRDTGPGQTTKGG</sequence>
<comment type="caution">
    <text evidence="4">The sequence shown here is derived from an EMBL/GenBank/DDBJ whole genome shotgun (WGS) entry which is preliminary data.</text>
</comment>